<gene>
    <name evidence="1" type="ORF">RCA23_c28030</name>
</gene>
<reference evidence="1 2" key="1">
    <citation type="journal article" date="2014" name="ISME J.">
        <title>Adaptation of an abundant Roseobacter RCA organism to pelagic systems revealed by genomic and transcriptomic analyses.</title>
        <authorList>
            <person name="Voget S."/>
            <person name="Wemheuer B."/>
            <person name="Brinkhoff T."/>
            <person name="Vollmers J."/>
            <person name="Dietrich S."/>
            <person name="Giebel H.A."/>
            <person name="Beardsley C."/>
            <person name="Sardemann C."/>
            <person name="Bakenhus I."/>
            <person name="Billerbeck S."/>
            <person name="Daniel R."/>
            <person name="Simon M."/>
        </authorList>
    </citation>
    <scope>NUCLEOTIDE SEQUENCE [LARGE SCALE GENOMIC DNA]</scope>
    <source>
        <strain evidence="1 2">RCA23</strain>
    </source>
</reference>
<accession>A0AAN0RL76</accession>
<dbReference type="KEGG" id="ptp:RCA23_c28030"/>
<name>A0AAN0RL76_9RHOB</name>
<proteinExistence type="predicted"/>
<evidence type="ECO:0000313" key="2">
    <source>
        <dbReference type="Proteomes" id="UP000028680"/>
    </source>
</evidence>
<dbReference type="Proteomes" id="UP000028680">
    <property type="component" value="Chromosome"/>
</dbReference>
<sequence length="89" mass="10385">MKPLGDTVLTDEETKLIADWMRERKTVLEEREIDDILRTIDHLNLTAQWAQSKASDADLERVTDQLLLSMHDLRTILSRKKIERATNKP</sequence>
<protein>
    <submittedName>
        <fullName evidence="1">Uncharacterized protein</fullName>
    </submittedName>
</protein>
<organism evidence="1 2">
    <name type="scientific">Planktomarina temperata RCA23</name>
    <dbReference type="NCBI Taxonomy" id="666509"/>
    <lineage>
        <taxon>Bacteria</taxon>
        <taxon>Pseudomonadati</taxon>
        <taxon>Pseudomonadota</taxon>
        <taxon>Alphaproteobacteria</taxon>
        <taxon>Rhodobacterales</taxon>
        <taxon>Paracoccaceae</taxon>
        <taxon>Planktomarina</taxon>
    </lineage>
</organism>
<dbReference type="EMBL" id="CP003984">
    <property type="protein sequence ID" value="AII88311.1"/>
    <property type="molecule type" value="Genomic_DNA"/>
</dbReference>
<dbReference type="AlphaFoldDB" id="A0AAN0RL76"/>
<evidence type="ECO:0000313" key="1">
    <source>
        <dbReference type="EMBL" id="AII88311.1"/>
    </source>
</evidence>
<keyword evidence="2" id="KW-1185">Reference proteome</keyword>